<gene>
    <name evidence="2" type="ORF">STAFG_6605</name>
</gene>
<comment type="caution">
    <text evidence="2">The sequence shown here is derived from an EMBL/GenBank/DDBJ whole genome shotgun (WGS) entry which is preliminary data.</text>
</comment>
<dbReference type="EMBL" id="AOPY01001568">
    <property type="protein sequence ID" value="EPJ36374.1"/>
    <property type="molecule type" value="Genomic_DNA"/>
</dbReference>
<keyword evidence="3" id="KW-1185">Reference proteome</keyword>
<dbReference type="HOGENOM" id="CLU_2525971_0_0_11"/>
<name>S4NDL0_9ACTN</name>
<dbReference type="PATRIC" id="fig|1283301.3.peg.6555"/>
<organism evidence="2 3">
    <name type="scientific">Streptomyces afghaniensis 772</name>
    <dbReference type="NCBI Taxonomy" id="1283301"/>
    <lineage>
        <taxon>Bacteria</taxon>
        <taxon>Bacillati</taxon>
        <taxon>Actinomycetota</taxon>
        <taxon>Actinomycetes</taxon>
        <taxon>Kitasatosporales</taxon>
        <taxon>Streptomycetaceae</taxon>
        <taxon>Streptomyces</taxon>
    </lineage>
</organism>
<proteinExistence type="predicted"/>
<protein>
    <submittedName>
        <fullName evidence="2">Uncharacterized protein</fullName>
    </submittedName>
</protein>
<dbReference type="AlphaFoldDB" id="S4NDL0"/>
<sequence>MDKVLYRGSKLLTLTATRYANDSESLLRSDGKHLSDHFPHAVDFSYTLNSPFARATSSAVRTARPSTTRTTCRRTRPPHPHPAR</sequence>
<feature type="compositionally biased region" description="Low complexity" evidence="1">
    <location>
        <begin position="57"/>
        <end position="70"/>
    </location>
</feature>
<feature type="region of interest" description="Disordered" evidence="1">
    <location>
        <begin position="57"/>
        <end position="84"/>
    </location>
</feature>
<feature type="compositionally biased region" description="Basic residues" evidence="1">
    <location>
        <begin position="71"/>
        <end position="84"/>
    </location>
</feature>
<reference evidence="2 3" key="1">
    <citation type="submission" date="2013-02" db="EMBL/GenBank/DDBJ databases">
        <title>Draft Genome Sequence of Streptomyces afghaniensis, Which Produces Compounds of the Julimycin B-Complex.</title>
        <authorList>
            <person name="Gruening B.A."/>
            <person name="Praeg A."/>
            <person name="Erxleben A."/>
            <person name="Guenther S."/>
            <person name="Fiedler H.-P."/>
            <person name="Goodfellow M."/>
            <person name="Mueller M."/>
        </authorList>
    </citation>
    <scope>NUCLEOTIDE SEQUENCE [LARGE SCALE GENOMIC DNA]</scope>
    <source>
        <strain evidence="2 3">772</strain>
    </source>
</reference>
<dbReference type="Proteomes" id="UP000015001">
    <property type="component" value="Unassembled WGS sequence"/>
</dbReference>
<evidence type="ECO:0000256" key="1">
    <source>
        <dbReference type="SAM" id="MobiDB-lite"/>
    </source>
</evidence>
<accession>S4NDL0</accession>
<evidence type="ECO:0000313" key="3">
    <source>
        <dbReference type="Proteomes" id="UP000015001"/>
    </source>
</evidence>
<evidence type="ECO:0000313" key="2">
    <source>
        <dbReference type="EMBL" id="EPJ36374.1"/>
    </source>
</evidence>